<dbReference type="GO" id="GO:0005654">
    <property type="term" value="C:nucleoplasm"/>
    <property type="evidence" value="ECO:0007669"/>
    <property type="project" value="UniProtKB-SubCell"/>
</dbReference>
<evidence type="ECO:0000313" key="14">
    <source>
        <dbReference type="EMBL" id="KAF2881171.1"/>
    </source>
</evidence>
<dbReference type="SMART" id="SM00980">
    <property type="entry name" value="THAP"/>
    <property type="match status" value="1"/>
</dbReference>
<keyword evidence="4 12" id="KW-0863">Zinc-finger</keyword>
<evidence type="ECO:0000313" key="15">
    <source>
        <dbReference type="Proteomes" id="UP000801492"/>
    </source>
</evidence>
<dbReference type="GO" id="GO:0008270">
    <property type="term" value="F:zinc ion binding"/>
    <property type="evidence" value="ECO:0007669"/>
    <property type="project" value="UniProtKB-KW"/>
</dbReference>
<dbReference type="InterPro" id="IPR038441">
    <property type="entry name" value="THAP_Znf_sf"/>
</dbReference>
<keyword evidence="9" id="KW-0804">Transcription</keyword>
<evidence type="ECO:0000256" key="7">
    <source>
        <dbReference type="ARBA" id="ARBA00023054"/>
    </source>
</evidence>
<reference evidence="14" key="1">
    <citation type="submission" date="2019-08" db="EMBL/GenBank/DDBJ databases">
        <title>The genome of the North American firefly Photinus pyralis.</title>
        <authorList>
            <consortium name="Photinus pyralis genome working group"/>
            <person name="Fallon T.R."/>
            <person name="Sander Lower S.E."/>
            <person name="Weng J.-K."/>
        </authorList>
    </citation>
    <scope>NUCLEOTIDE SEQUENCE</scope>
    <source>
        <strain evidence="14">TRF0915ILg1</strain>
        <tissue evidence="14">Whole body</tissue>
    </source>
</reference>
<dbReference type="InterPro" id="IPR006612">
    <property type="entry name" value="THAP_Znf"/>
</dbReference>
<keyword evidence="7" id="KW-0175">Coiled coil</keyword>
<name>A0A8K0C9F1_IGNLU</name>
<dbReference type="GO" id="GO:0043565">
    <property type="term" value="F:sequence-specific DNA binding"/>
    <property type="evidence" value="ECO:0007669"/>
    <property type="project" value="InterPro"/>
</dbReference>
<accession>A0A8K0C9F1</accession>
<evidence type="ECO:0000259" key="13">
    <source>
        <dbReference type="PROSITE" id="PS50950"/>
    </source>
</evidence>
<evidence type="ECO:0000256" key="5">
    <source>
        <dbReference type="ARBA" id="ARBA00022833"/>
    </source>
</evidence>
<comment type="similarity">
    <text evidence="2">Belongs to the THAP1 family.</text>
</comment>
<feature type="domain" description="THAP-type" evidence="13">
    <location>
        <begin position="1"/>
        <end position="96"/>
    </location>
</feature>
<evidence type="ECO:0000256" key="1">
    <source>
        <dbReference type="ARBA" id="ARBA00004642"/>
    </source>
</evidence>
<proteinExistence type="inferred from homology"/>
<dbReference type="PANTHER" id="PTHR46600">
    <property type="entry name" value="THAP DOMAIN-CONTAINING"/>
    <property type="match status" value="1"/>
</dbReference>
<keyword evidence="5" id="KW-0862">Zinc</keyword>
<dbReference type="PANTHER" id="PTHR46600:SF1">
    <property type="entry name" value="THAP DOMAIN-CONTAINING PROTEIN 1"/>
    <property type="match status" value="1"/>
</dbReference>
<evidence type="ECO:0000256" key="4">
    <source>
        <dbReference type="ARBA" id="ARBA00022771"/>
    </source>
</evidence>
<dbReference type="Pfam" id="PF05485">
    <property type="entry name" value="THAP"/>
    <property type="match status" value="1"/>
</dbReference>
<dbReference type="PROSITE" id="PS50950">
    <property type="entry name" value="ZF_THAP"/>
    <property type="match status" value="1"/>
</dbReference>
<keyword evidence="8 12" id="KW-0238">DNA-binding</keyword>
<sequence>MAITCAAPGCRSGYNSMRGKMKIHFFRPPKDPLRRATWQEKLQRKNFLLKNFHRVCHLHFSEMDIIKDDKFVINGERVILPRIRWALKVGATPEISLDYTKCLSKQAVAEKATCTLPHSSILLLDGFSESSVPHVEDTENGIECDLKHENMLLKSTNTKFEQKTGKDREINYRSEKPTKYAELTKSIFETKGNLPKRTMMKHNCVKSVLYL</sequence>
<dbReference type="InterPro" id="IPR026516">
    <property type="entry name" value="THAP1/10"/>
</dbReference>
<keyword evidence="6" id="KW-0805">Transcription regulation</keyword>
<evidence type="ECO:0000256" key="2">
    <source>
        <dbReference type="ARBA" id="ARBA00006177"/>
    </source>
</evidence>
<keyword evidence="15" id="KW-1185">Reference proteome</keyword>
<evidence type="ECO:0000256" key="11">
    <source>
        <dbReference type="ARBA" id="ARBA00023306"/>
    </source>
</evidence>
<protein>
    <recommendedName>
        <fullName evidence="13">THAP-type domain-containing protein</fullName>
    </recommendedName>
</protein>
<keyword evidence="11" id="KW-0131">Cell cycle</keyword>
<dbReference type="EMBL" id="VTPC01090849">
    <property type="protein sequence ID" value="KAF2881171.1"/>
    <property type="molecule type" value="Genomic_DNA"/>
</dbReference>
<dbReference type="Proteomes" id="UP000801492">
    <property type="component" value="Unassembled WGS sequence"/>
</dbReference>
<keyword evidence="3" id="KW-0479">Metal-binding</keyword>
<dbReference type="AlphaFoldDB" id="A0A8K0C9F1"/>
<dbReference type="SUPFAM" id="SSF57716">
    <property type="entry name" value="Glucocorticoid receptor-like (DNA-binding domain)"/>
    <property type="match status" value="1"/>
</dbReference>
<gene>
    <name evidence="14" type="ORF">ILUMI_24996</name>
</gene>
<evidence type="ECO:0000256" key="12">
    <source>
        <dbReference type="PROSITE-ProRule" id="PRU00309"/>
    </source>
</evidence>
<organism evidence="14 15">
    <name type="scientific">Ignelater luminosus</name>
    <name type="common">Cucubano</name>
    <name type="synonym">Pyrophorus luminosus</name>
    <dbReference type="NCBI Taxonomy" id="2038154"/>
    <lineage>
        <taxon>Eukaryota</taxon>
        <taxon>Metazoa</taxon>
        <taxon>Ecdysozoa</taxon>
        <taxon>Arthropoda</taxon>
        <taxon>Hexapoda</taxon>
        <taxon>Insecta</taxon>
        <taxon>Pterygota</taxon>
        <taxon>Neoptera</taxon>
        <taxon>Endopterygota</taxon>
        <taxon>Coleoptera</taxon>
        <taxon>Polyphaga</taxon>
        <taxon>Elateriformia</taxon>
        <taxon>Elateroidea</taxon>
        <taxon>Elateridae</taxon>
        <taxon>Agrypninae</taxon>
        <taxon>Pyrophorini</taxon>
        <taxon>Ignelater</taxon>
    </lineage>
</organism>
<evidence type="ECO:0000256" key="3">
    <source>
        <dbReference type="ARBA" id="ARBA00022723"/>
    </source>
</evidence>
<comment type="subcellular location">
    <subcellularLocation>
        <location evidence="1">Nucleus</location>
        <location evidence="1">Nucleoplasm</location>
    </subcellularLocation>
</comment>
<evidence type="ECO:0000256" key="6">
    <source>
        <dbReference type="ARBA" id="ARBA00023015"/>
    </source>
</evidence>
<keyword evidence="10" id="KW-0539">Nucleus</keyword>
<evidence type="ECO:0000256" key="9">
    <source>
        <dbReference type="ARBA" id="ARBA00023163"/>
    </source>
</evidence>
<dbReference type="OrthoDB" id="7331812at2759"/>
<evidence type="ECO:0000256" key="10">
    <source>
        <dbReference type="ARBA" id="ARBA00023242"/>
    </source>
</evidence>
<comment type="caution">
    <text evidence="14">The sequence shown here is derived from an EMBL/GenBank/DDBJ whole genome shotgun (WGS) entry which is preliminary data.</text>
</comment>
<dbReference type="Gene3D" id="6.20.210.20">
    <property type="entry name" value="THAP domain"/>
    <property type="match status" value="1"/>
</dbReference>
<evidence type="ECO:0000256" key="8">
    <source>
        <dbReference type="ARBA" id="ARBA00023125"/>
    </source>
</evidence>